<dbReference type="AlphaFoldDB" id="A0A6J4U3H4"/>
<name>A0A6J4U3H4_9BACT</name>
<gene>
    <name evidence="1" type="ORF">AVDCRST_MAG43-2</name>
</gene>
<feature type="non-terminal residue" evidence="1">
    <location>
        <position position="48"/>
    </location>
</feature>
<accession>A0A6J4U3H4</accession>
<feature type="non-terminal residue" evidence="1">
    <location>
        <position position="1"/>
    </location>
</feature>
<dbReference type="EMBL" id="CADCWI010000001">
    <property type="protein sequence ID" value="CAA9539702.1"/>
    <property type="molecule type" value="Genomic_DNA"/>
</dbReference>
<protein>
    <submittedName>
        <fullName evidence="1">Uncharacterized protein</fullName>
    </submittedName>
</protein>
<organism evidence="1">
    <name type="scientific">uncultured Thermomicrobiales bacterium</name>
    <dbReference type="NCBI Taxonomy" id="1645740"/>
    <lineage>
        <taxon>Bacteria</taxon>
        <taxon>Pseudomonadati</taxon>
        <taxon>Thermomicrobiota</taxon>
        <taxon>Thermomicrobia</taxon>
        <taxon>Thermomicrobiales</taxon>
        <taxon>environmental samples</taxon>
    </lineage>
</organism>
<evidence type="ECO:0000313" key="1">
    <source>
        <dbReference type="EMBL" id="CAA9539702.1"/>
    </source>
</evidence>
<reference evidence="1" key="1">
    <citation type="submission" date="2020-02" db="EMBL/GenBank/DDBJ databases">
        <authorList>
            <person name="Meier V. D."/>
        </authorList>
    </citation>
    <scope>NUCLEOTIDE SEQUENCE</scope>
    <source>
        <strain evidence="1">AVDCRST_MAG43</strain>
    </source>
</reference>
<sequence length="48" mass="5171">WTLPSSPGSKTRSSNIVVSSGLIATRCSVPCRMPRTRFRNPSSLHGKG</sequence>
<proteinExistence type="predicted"/>